<organism evidence="3 4">
    <name type="scientific">Methylomonas subterranea</name>
    <dbReference type="NCBI Taxonomy" id="2952225"/>
    <lineage>
        <taxon>Bacteria</taxon>
        <taxon>Pseudomonadati</taxon>
        <taxon>Pseudomonadota</taxon>
        <taxon>Gammaproteobacteria</taxon>
        <taxon>Methylococcales</taxon>
        <taxon>Methylococcaceae</taxon>
        <taxon>Methylomonas</taxon>
    </lineage>
</organism>
<evidence type="ECO:0000256" key="1">
    <source>
        <dbReference type="SAM" id="MobiDB-lite"/>
    </source>
</evidence>
<evidence type="ECO:0000313" key="4">
    <source>
        <dbReference type="Proteomes" id="UP001524499"/>
    </source>
</evidence>
<keyword evidence="2" id="KW-0812">Transmembrane</keyword>
<dbReference type="RefSeq" id="WP_256603039.1">
    <property type="nucleotide sequence ID" value="NZ_JANIBJ010000025.1"/>
</dbReference>
<evidence type="ECO:0000256" key="2">
    <source>
        <dbReference type="SAM" id="Phobius"/>
    </source>
</evidence>
<name>A0ABT1TI52_9GAMM</name>
<sequence length="282" mass="30961">MSWADDFKLSFSQDIVNSADGPPSELDDLPVKKAAEIPGSPLPIPLPAAAPVELPSAPKEAVSENKPARPALSEKSASRAYPAAVKPAESNNRFLPIQNPTLTTLQWPGVGNDNSAWALAWRDNQHAPTGSDAFDQLNEELRALIGEDMYAEMVWTYQDAKQLESWLVATIDQSGLFARDSLIVGLNDQLMARLSSWGVVESDSHAISSLGRMDSRRGMEEDSPADAKPALDPELMKQTFEGQSSFFRIVKYLTLDNFLSAILSIILLVYAGKGIRFFIRQR</sequence>
<evidence type="ECO:0000313" key="3">
    <source>
        <dbReference type="EMBL" id="MCQ8105142.1"/>
    </source>
</evidence>
<keyword evidence="4" id="KW-1185">Reference proteome</keyword>
<feature type="compositionally biased region" description="Low complexity" evidence="1">
    <location>
        <begin position="49"/>
        <end position="58"/>
    </location>
</feature>
<gene>
    <name evidence="3" type="ORF">NP590_13585</name>
</gene>
<keyword evidence="2" id="KW-1133">Transmembrane helix</keyword>
<dbReference type="Proteomes" id="UP001524499">
    <property type="component" value="Unassembled WGS sequence"/>
</dbReference>
<accession>A0ABT1TI52</accession>
<feature type="transmembrane region" description="Helical" evidence="2">
    <location>
        <begin position="258"/>
        <end position="279"/>
    </location>
</feature>
<feature type="region of interest" description="Disordered" evidence="1">
    <location>
        <begin position="14"/>
        <end position="85"/>
    </location>
</feature>
<keyword evidence="2" id="KW-0472">Membrane</keyword>
<reference evidence="3 4" key="1">
    <citation type="submission" date="2022-07" db="EMBL/GenBank/DDBJ databases">
        <title>Methylomonas rivi sp. nov., Methylomonas rosea sp. nov., Methylomonas aureus sp. nov. and Methylomonas subterranea sp. nov., four novel methanotrophs isolated from a freshwater creek and the deep terrestrial subsurface.</title>
        <authorList>
            <person name="Abin C."/>
            <person name="Sankaranarayanan K."/>
            <person name="Garner C."/>
            <person name="Sindelar R."/>
            <person name="Kotary K."/>
            <person name="Garner R."/>
            <person name="Barclay S."/>
            <person name="Lawson P."/>
            <person name="Krumholz L."/>
        </authorList>
    </citation>
    <scope>NUCLEOTIDE SEQUENCE [LARGE SCALE GENOMIC DNA]</scope>
    <source>
        <strain evidence="3 4">SURF-2</strain>
    </source>
</reference>
<proteinExistence type="predicted"/>
<dbReference type="EMBL" id="JANIBJ010000025">
    <property type="protein sequence ID" value="MCQ8105142.1"/>
    <property type="molecule type" value="Genomic_DNA"/>
</dbReference>
<comment type="caution">
    <text evidence="3">The sequence shown here is derived from an EMBL/GenBank/DDBJ whole genome shotgun (WGS) entry which is preliminary data.</text>
</comment>
<protein>
    <submittedName>
        <fullName evidence="3">Uncharacterized protein</fullName>
    </submittedName>
</protein>